<evidence type="ECO:0000256" key="12">
    <source>
        <dbReference type="ARBA" id="ARBA00029750"/>
    </source>
</evidence>
<feature type="region of interest" description="Disordered" evidence="16">
    <location>
        <begin position="758"/>
        <end position="798"/>
    </location>
</feature>
<dbReference type="Gene3D" id="3.40.50.150">
    <property type="entry name" value="Vaccinia Virus protein VP39"/>
    <property type="match status" value="1"/>
</dbReference>
<dbReference type="UniPathway" id="UPA00375"/>
<keyword evidence="9" id="KW-0949">S-adenosyl-L-methionine</keyword>
<keyword evidence="10" id="KW-0819">tRNA processing</keyword>
<dbReference type="InterPro" id="IPR041667">
    <property type="entry name" value="Cupin_8"/>
</dbReference>
<name>A0A8H6DSW7_COCSA</name>
<evidence type="ECO:0000256" key="4">
    <source>
        <dbReference type="ARBA" id="ARBA00012155"/>
    </source>
</evidence>
<dbReference type="Pfam" id="PF13621">
    <property type="entry name" value="Cupin_8"/>
    <property type="match status" value="1"/>
</dbReference>
<evidence type="ECO:0000256" key="5">
    <source>
        <dbReference type="ARBA" id="ARBA00012779"/>
    </source>
</evidence>
<evidence type="ECO:0000256" key="10">
    <source>
        <dbReference type="ARBA" id="ARBA00022694"/>
    </source>
</evidence>
<evidence type="ECO:0000256" key="7">
    <source>
        <dbReference type="ARBA" id="ARBA00022603"/>
    </source>
</evidence>
<gene>
    <name evidence="18" type="ORF">GGP41_001278</name>
</gene>
<evidence type="ECO:0000313" key="19">
    <source>
        <dbReference type="Proteomes" id="UP000624244"/>
    </source>
</evidence>
<dbReference type="EC" id="2.3.1.231" evidence="4"/>
<dbReference type="AlphaFoldDB" id="A0A8H6DSW7"/>
<organism evidence="18 19">
    <name type="scientific">Cochliobolus sativus</name>
    <name type="common">Common root rot and spot blotch fungus</name>
    <name type="synonym">Bipolaris sorokiniana</name>
    <dbReference type="NCBI Taxonomy" id="45130"/>
    <lineage>
        <taxon>Eukaryota</taxon>
        <taxon>Fungi</taxon>
        <taxon>Dikarya</taxon>
        <taxon>Ascomycota</taxon>
        <taxon>Pezizomycotina</taxon>
        <taxon>Dothideomycetes</taxon>
        <taxon>Pleosporomycetidae</taxon>
        <taxon>Pleosporales</taxon>
        <taxon>Pleosporineae</taxon>
        <taxon>Pleosporaceae</taxon>
        <taxon>Bipolaris</taxon>
    </lineage>
</organism>
<dbReference type="InterPro" id="IPR029063">
    <property type="entry name" value="SAM-dependent_MTases_sf"/>
</dbReference>
<dbReference type="SUPFAM" id="SSF51197">
    <property type="entry name" value="Clavaminate synthase-like"/>
    <property type="match status" value="1"/>
</dbReference>
<dbReference type="InterPro" id="IPR007213">
    <property type="entry name" value="Ppm1/Ppm2/Tcmp"/>
</dbReference>
<dbReference type="Proteomes" id="UP000624244">
    <property type="component" value="Unassembled WGS sequence"/>
</dbReference>
<comment type="similarity">
    <text evidence="3">Belongs to the methyltransferase superfamily. LCMT family.</text>
</comment>
<dbReference type="PROSITE" id="PS51184">
    <property type="entry name" value="JMJC"/>
    <property type="match status" value="1"/>
</dbReference>
<dbReference type="SUPFAM" id="SSF117281">
    <property type="entry name" value="Kelch motif"/>
    <property type="match status" value="1"/>
</dbReference>
<proteinExistence type="inferred from homology"/>
<dbReference type="InterPro" id="IPR003347">
    <property type="entry name" value="JmjC_dom"/>
</dbReference>
<dbReference type="Gene3D" id="6.10.140.1470">
    <property type="match status" value="1"/>
</dbReference>
<accession>A0A8H6DSW7</accession>
<sequence length="1115" mass="123360">MEVGLRRRRCLETIYNLDPDVSLSPTLWLRHQPSKNITLLSNHPSALRANPTPDMVTDNGARPKKGSAKRKGNQKSLRERRDIDIMNTNDSSIVSKRSVSKLYLSHEPDFYEPFVPKFVRRNPLINRGYWLRMHAIEQAIHRFLEEENGKSKVVVNLGCGYDPLPFQFWHRHPSLAQSATFVDVDYPQLMEKKRDRMLSNDLLRNALLKTKLRQTEQPILLRSDGYMALGCDLKDLATLERVIRAEFDISATSILFVAEVSVTYMPLKDSDALIQWASTIGDEQYLPQGPEHPFAKTMLSHFDKLQASIKAVKLHSSLDQQAARFRNAGWPTLVMARNLWDLWSDDSFTPPSLRRTINVTEPFDEWEEFALFGGHYFLLVASNAETQGSNEPIHKETATKECVNGTDAGSITLHCWKQHTDATLTPRRFPAAFTLDKDTVALHGGQGTQTRLADMDTLRQEDSDQDRAIQTGNLIPTARMCHTITSMQDGEALLVGGRGSPTQACADCWLFKHGTWIKIDDLVPARYRHSAVAIQLGSEEAQTYGVLVFGGKASDGTVLDANDYCALWTANTGWHSISVDGPHPSPRFGAATCTINSARNCGLLTGGGNESGVVVDDALWEWSISTTPTPRVSFKNRTNDVRNSLTNSAHARIGSVLVPWNDALLMIGGVSKKHIHSLSDDFLLLTCKDTIIQVERPSMHVSPHTSWPLLVGVGAVSSSRGEIVLAGGGAVCFSMGSYWNQDPISILPGATQGAKSWRCVGPSQAGSGTAGTKGTGQANAAETRRDGRREKASGKKRPVMAARTAEIQRTQVSSSDDFARLVASSKPAIITGLEIGPCTALWTLDYLKEKIGPEREIVVHECSSDRMTFKDKNFSYVKKSTADFLDGIANSSHEYLRAVSSSQPNKLPTKLEEDFPTIANDFRIPDVCDLVKENYHSSPLRISGPVSLWLHYDVLSNILCQVHGKKTLFLYPPSDVSLLDFPPGGSSSNTDVLTSRNHKLRHAHPHVASLGPGDVLFIPPMWSHTATPEDGVSVAVNVFWRGLDKGYAAGKDVYGNRDLQAYENGRRDVEKIVRAFKDIPGDVARFYLERLAGEILDKAQKVGGQKDMKLDEDKA</sequence>
<evidence type="ECO:0000256" key="1">
    <source>
        <dbReference type="ARBA" id="ARBA00001806"/>
    </source>
</evidence>
<comment type="caution">
    <text evidence="18">The sequence shown here is derived from an EMBL/GenBank/DDBJ whole genome shotgun (WGS) entry which is preliminary data.</text>
</comment>
<evidence type="ECO:0000256" key="14">
    <source>
        <dbReference type="ARBA" id="ARBA00030847"/>
    </source>
</evidence>
<reference evidence="18" key="1">
    <citation type="submission" date="2019-11" db="EMBL/GenBank/DDBJ databases">
        <title>Bipolaris sorokiniana Genome sequencing.</title>
        <authorList>
            <person name="Wang H."/>
        </authorList>
    </citation>
    <scope>NUCLEOTIDE SEQUENCE</scope>
</reference>
<dbReference type="EMBL" id="WNKQ01000020">
    <property type="protein sequence ID" value="KAF5845160.1"/>
    <property type="molecule type" value="Genomic_DNA"/>
</dbReference>
<evidence type="ECO:0000259" key="17">
    <source>
        <dbReference type="PROSITE" id="PS51184"/>
    </source>
</evidence>
<dbReference type="EC" id="2.1.1.290" evidence="5"/>
<comment type="catalytic activity">
    <reaction evidence="1">
        <text>7-[(3S)-3-amino-3-carboxypropyl]wyosine(37) in tRNA(Phe) + S-adenosyl-L-methionine = 7-[(3S)-(3-amino-3-methoxycarbonyl)propyl]wyosine(37) in tRNA(Phe) + S-adenosyl-L-homocysteine</text>
        <dbReference type="Rhea" id="RHEA:36903"/>
        <dbReference type="Rhea" id="RHEA-COMP:10379"/>
        <dbReference type="Rhea" id="RHEA-COMP:11844"/>
        <dbReference type="ChEBI" id="CHEBI:57856"/>
        <dbReference type="ChEBI" id="CHEBI:59789"/>
        <dbReference type="ChEBI" id="CHEBI:73543"/>
        <dbReference type="ChEBI" id="CHEBI:74275"/>
        <dbReference type="EC" id="2.1.1.290"/>
    </reaction>
</comment>
<dbReference type="PANTHER" id="PTHR46529:SF1">
    <property type="entry name" value="TRNA WYBUTOSINE-SYNTHESIZING PROTEIN 4"/>
    <property type="match status" value="1"/>
</dbReference>
<comment type="pathway">
    <text evidence="2">tRNA modification; wybutosine-tRNA(Phe) biosynthesis.</text>
</comment>
<dbReference type="Gene3D" id="2.60.120.650">
    <property type="entry name" value="Cupin"/>
    <property type="match status" value="1"/>
</dbReference>
<dbReference type="FunFam" id="2.60.120.650:FF:000043">
    <property type="entry name" value="tRNA wybutosine-synthesizing protein 4"/>
    <property type="match status" value="1"/>
</dbReference>
<evidence type="ECO:0000256" key="13">
    <source>
        <dbReference type="ARBA" id="ARBA00030231"/>
    </source>
</evidence>
<evidence type="ECO:0000256" key="2">
    <source>
        <dbReference type="ARBA" id="ARBA00004797"/>
    </source>
</evidence>
<keyword evidence="8" id="KW-0808">Transferase</keyword>
<evidence type="ECO:0000256" key="16">
    <source>
        <dbReference type="SAM" id="MobiDB-lite"/>
    </source>
</evidence>
<dbReference type="Pfam" id="PF04072">
    <property type="entry name" value="LCM"/>
    <property type="match status" value="1"/>
</dbReference>
<dbReference type="InterPro" id="IPR015915">
    <property type="entry name" value="Kelch-typ_b-propeller"/>
</dbReference>
<dbReference type="Gene3D" id="2.120.10.80">
    <property type="entry name" value="Kelch-type beta propeller"/>
    <property type="match status" value="1"/>
</dbReference>
<dbReference type="Pfam" id="PF13418">
    <property type="entry name" value="Beta-prop_TYW4"/>
    <property type="match status" value="1"/>
</dbReference>
<dbReference type="SUPFAM" id="SSF53335">
    <property type="entry name" value="S-adenosyl-L-methionine-dependent methyltransferases"/>
    <property type="match status" value="1"/>
</dbReference>
<feature type="region of interest" description="Disordered" evidence="16">
    <location>
        <begin position="44"/>
        <end position="80"/>
    </location>
</feature>
<dbReference type="GO" id="GO:0031591">
    <property type="term" value="P:wybutosine biosynthetic process"/>
    <property type="evidence" value="ECO:0007669"/>
    <property type="project" value="TreeGrafter"/>
</dbReference>
<evidence type="ECO:0000256" key="15">
    <source>
        <dbReference type="ARBA" id="ARBA00049250"/>
    </source>
</evidence>
<feature type="compositionally biased region" description="Basic residues" evidence="16">
    <location>
        <begin position="62"/>
        <end position="73"/>
    </location>
</feature>
<evidence type="ECO:0000256" key="11">
    <source>
        <dbReference type="ARBA" id="ARBA00025588"/>
    </source>
</evidence>
<dbReference type="GO" id="GO:0008175">
    <property type="term" value="F:tRNA methyltransferase activity"/>
    <property type="evidence" value="ECO:0007669"/>
    <property type="project" value="TreeGrafter"/>
</dbReference>
<dbReference type="GO" id="GO:0030488">
    <property type="term" value="P:tRNA methylation"/>
    <property type="evidence" value="ECO:0007669"/>
    <property type="project" value="TreeGrafter"/>
</dbReference>
<dbReference type="PANTHER" id="PTHR46529">
    <property type="entry name" value="TRNA WYBUTOSINE-SYNTHESIZING PROTEIN 4"/>
    <property type="match status" value="1"/>
</dbReference>
<keyword evidence="7" id="KW-0489">Methyltransferase</keyword>
<protein>
    <recommendedName>
        <fullName evidence="6">tRNA wybutosine-synthesizing protein 4</fullName>
        <ecNumber evidence="5">2.1.1.290</ecNumber>
        <ecNumber evidence="4">2.3.1.231</ecNumber>
    </recommendedName>
    <alternativeName>
        <fullName evidence="13">Leucine carboxyl methyltransferase 2</fullName>
    </alternativeName>
    <alternativeName>
        <fullName evidence="14">tRNA(Phe) (7-(3-amino-3-(methoxycarbonyl)propyl)wyosine(37)-N)-methoxycarbonyltransferase</fullName>
    </alternativeName>
    <alternativeName>
        <fullName evidence="12">tRNA(Phe) (7-(3-amino-3-carboxypropyl)wyosine(37)-O)-methyltransferase</fullName>
    </alternativeName>
</protein>
<feature type="compositionally biased region" description="Basic and acidic residues" evidence="16">
    <location>
        <begin position="782"/>
        <end position="793"/>
    </location>
</feature>
<comment type="function">
    <text evidence="11">Probable S-adenosyl-L-methionine-dependent methyltransferase that acts as a component of the wybutosine biosynthesis pathway. Wybutosine is a hyper modified guanosine with a tricyclic base found at the 3'-position adjacent to the anticodon of eukaryotic phenylalanine tRNA. May methylate the carboxyl group of leucine residues to form alpha-leucine ester residues.</text>
</comment>
<dbReference type="SMART" id="SM00558">
    <property type="entry name" value="JmjC"/>
    <property type="match status" value="1"/>
</dbReference>
<evidence type="ECO:0000256" key="8">
    <source>
        <dbReference type="ARBA" id="ARBA00022679"/>
    </source>
</evidence>
<evidence type="ECO:0000313" key="18">
    <source>
        <dbReference type="EMBL" id="KAF5845160.1"/>
    </source>
</evidence>
<evidence type="ECO:0000256" key="3">
    <source>
        <dbReference type="ARBA" id="ARBA00010703"/>
    </source>
</evidence>
<evidence type="ECO:0000256" key="6">
    <source>
        <dbReference type="ARBA" id="ARBA00018045"/>
    </source>
</evidence>
<evidence type="ECO:0000256" key="9">
    <source>
        <dbReference type="ARBA" id="ARBA00022691"/>
    </source>
</evidence>
<feature type="domain" description="JmjC" evidence="17">
    <location>
        <begin position="913"/>
        <end position="1057"/>
    </location>
</feature>
<comment type="catalytic activity">
    <reaction evidence="15">
        <text>7-[(3S)-(3-amino-3-methoxycarbonyl)propyl]wyosine(37) in tRNA(Phe) + S-adenosyl-L-methionine + CO2 = wybutosine(37) in tRNA(Phe) + S-adenosyl-L-homocysteine + 2 H(+)</text>
        <dbReference type="Rhea" id="RHEA:37119"/>
        <dbReference type="Rhea" id="RHEA-COMP:11844"/>
        <dbReference type="Rhea" id="RHEA-COMP:11847"/>
        <dbReference type="ChEBI" id="CHEBI:15378"/>
        <dbReference type="ChEBI" id="CHEBI:16526"/>
        <dbReference type="ChEBI" id="CHEBI:57856"/>
        <dbReference type="ChEBI" id="CHEBI:59789"/>
        <dbReference type="ChEBI" id="CHEBI:73544"/>
        <dbReference type="ChEBI" id="CHEBI:74275"/>
        <dbReference type="EC" id="2.3.1.231"/>
    </reaction>
</comment>